<evidence type="ECO:0000256" key="4">
    <source>
        <dbReference type="ARBA" id="ARBA00022801"/>
    </source>
</evidence>
<sequence>MKILGIDYGRKKIGLAVSEGILATPLTVIRENQPLAALKKICLDQQITEIVIGLPESGIVEEIKLFAKELSAITGLKVAFQDETLTSRSALAKMIAAGKKRQFRRQKEDAAAAALILESYLEEQHV</sequence>
<name>A0A2H0WMU6_9BACT</name>
<evidence type="ECO:0000256" key="3">
    <source>
        <dbReference type="ARBA" id="ARBA00022722"/>
    </source>
</evidence>
<evidence type="ECO:0000256" key="2">
    <source>
        <dbReference type="ARBA" id="ARBA00022517"/>
    </source>
</evidence>
<proteinExistence type="inferred from homology"/>
<dbReference type="SUPFAM" id="SSF53098">
    <property type="entry name" value="Ribonuclease H-like"/>
    <property type="match status" value="1"/>
</dbReference>
<comment type="caution">
    <text evidence="7">The sequence shown here is derived from an EMBL/GenBank/DDBJ whole genome shotgun (WGS) entry which is preliminary data.</text>
</comment>
<feature type="domain" description="YqgF/RNase H-like" evidence="6">
    <location>
        <begin position="1"/>
        <end position="90"/>
    </location>
</feature>
<evidence type="ECO:0000259" key="6">
    <source>
        <dbReference type="SMART" id="SM00732"/>
    </source>
</evidence>
<dbReference type="Pfam" id="PF03652">
    <property type="entry name" value="RuvX"/>
    <property type="match status" value="1"/>
</dbReference>
<keyword evidence="1 5" id="KW-0963">Cytoplasm</keyword>
<dbReference type="SMART" id="SM00732">
    <property type="entry name" value="YqgFc"/>
    <property type="match status" value="1"/>
</dbReference>
<organism evidence="7 8">
    <name type="scientific">Candidatus Shapirobacteria bacterium CG09_land_8_20_14_0_10_47_13</name>
    <dbReference type="NCBI Taxonomy" id="1974481"/>
    <lineage>
        <taxon>Bacteria</taxon>
        <taxon>Candidatus Shapironibacteriota</taxon>
    </lineage>
</organism>
<dbReference type="EMBL" id="PEZJ01000018">
    <property type="protein sequence ID" value="PIS13966.1"/>
    <property type="molecule type" value="Genomic_DNA"/>
</dbReference>
<evidence type="ECO:0000256" key="1">
    <source>
        <dbReference type="ARBA" id="ARBA00022490"/>
    </source>
</evidence>
<comment type="similarity">
    <text evidence="5">Belongs to the YqgF HJR family.</text>
</comment>
<evidence type="ECO:0000256" key="5">
    <source>
        <dbReference type="HAMAP-Rule" id="MF_00651"/>
    </source>
</evidence>
<evidence type="ECO:0000313" key="7">
    <source>
        <dbReference type="EMBL" id="PIS13966.1"/>
    </source>
</evidence>
<dbReference type="GO" id="GO:0016788">
    <property type="term" value="F:hydrolase activity, acting on ester bonds"/>
    <property type="evidence" value="ECO:0007669"/>
    <property type="project" value="UniProtKB-UniRule"/>
</dbReference>
<evidence type="ECO:0000313" key="8">
    <source>
        <dbReference type="Proteomes" id="UP000230033"/>
    </source>
</evidence>
<comment type="subcellular location">
    <subcellularLocation>
        <location evidence="5">Cytoplasm</location>
    </subcellularLocation>
</comment>
<dbReference type="EC" id="3.1.-.-" evidence="5"/>
<keyword evidence="4 5" id="KW-0378">Hydrolase</keyword>
<dbReference type="PANTHER" id="PTHR33317:SF4">
    <property type="entry name" value="POLYNUCLEOTIDYL TRANSFERASE, RIBONUCLEASE H-LIKE SUPERFAMILY PROTEIN"/>
    <property type="match status" value="1"/>
</dbReference>
<dbReference type="AlphaFoldDB" id="A0A2H0WMU6"/>
<keyword evidence="3 5" id="KW-0540">Nuclease</keyword>
<dbReference type="GO" id="GO:0004518">
    <property type="term" value="F:nuclease activity"/>
    <property type="evidence" value="ECO:0007669"/>
    <property type="project" value="UniProtKB-KW"/>
</dbReference>
<gene>
    <name evidence="7" type="ORF">COT65_01350</name>
</gene>
<dbReference type="InterPro" id="IPR037027">
    <property type="entry name" value="YqgF/RNaseH-like_dom_sf"/>
</dbReference>
<dbReference type="InterPro" id="IPR006641">
    <property type="entry name" value="YqgF/RNaseH-like_dom"/>
</dbReference>
<dbReference type="NCBIfam" id="TIGR00250">
    <property type="entry name" value="RNAse_H_YqgF"/>
    <property type="match status" value="1"/>
</dbReference>
<keyword evidence="2 5" id="KW-0690">Ribosome biogenesis</keyword>
<dbReference type="Gene3D" id="3.30.420.140">
    <property type="entry name" value="YqgF/RNase H-like domain"/>
    <property type="match status" value="1"/>
</dbReference>
<accession>A0A2H0WMU6</accession>
<reference evidence="8" key="1">
    <citation type="submission" date="2017-09" db="EMBL/GenBank/DDBJ databases">
        <title>Depth-based differentiation of microbial function through sediment-hosted aquifers and enrichment of novel symbionts in the deep terrestrial subsurface.</title>
        <authorList>
            <person name="Probst A.J."/>
            <person name="Ladd B."/>
            <person name="Jarett J.K."/>
            <person name="Geller-Mcgrath D.E."/>
            <person name="Sieber C.M.K."/>
            <person name="Emerson J.B."/>
            <person name="Anantharaman K."/>
            <person name="Thomas B.C."/>
            <person name="Malmstrom R."/>
            <person name="Stieglmeier M."/>
            <person name="Klingl A."/>
            <person name="Woyke T."/>
            <person name="Ryan C.M."/>
            <person name="Banfield J.F."/>
        </authorList>
    </citation>
    <scope>NUCLEOTIDE SEQUENCE [LARGE SCALE GENOMIC DNA]</scope>
</reference>
<comment type="function">
    <text evidence="5">Could be a nuclease involved in processing of the 5'-end of pre-16S rRNA.</text>
</comment>
<dbReference type="GO" id="GO:0005737">
    <property type="term" value="C:cytoplasm"/>
    <property type="evidence" value="ECO:0007669"/>
    <property type="project" value="UniProtKB-SubCell"/>
</dbReference>
<dbReference type="HAMAP" id="MF_00651">
    <property type="entry name" value="Nuclease_YqgF"/>
    <property type="match status" value="1"/>
</dbReference>
<dbReference type="CDD" id="cd16964">
    <property type="entry name" value="YqgF"/>
    <property type="match status" value="1"/>
</dbReference>
<dbReference type="GO" id="GO:0000967">
    <property type="term" value="P:rRNA 5'-end processing"/>
    <property type="evidence" value="ECO:0007669"/>
    <property type="project" value="UniProtKB-UniRule"/>
</dbReference>
<protein>
    <recommendedName>
        <fullName evidence="5">Putative pre-16S rRNA nuclease</fullName>
        <ecNumber evidence="5">3.1.-.-</ecNumber>
    </recommendedName>
</protein>
<dbReference type="InterPro" id="IPR005227">
    <property type="entry name" value="YqgF"/>
</dbReference>
<dbReference type="PANTHER" id="PTHR33317">
    <property type="entry name" value="POLYNUCLEOTIDYL TRANSFERASE, RIBONUCLEASE H-LIKE SUPERFAMILY PROTEIN"/>
    <property type="match status" value="1"/>
</dbReference>
<dbReference type="Proteomes" id="UP000230033">
    <property type="component" value="Unassembled WGS sequence"/>
</dbReference>
<dbReference type="InterPro" id="IPR012337">
    <property type="entry name" value="RNaseH-like_sf"/>
</dbReference>